<evidence type="ECO:0000313" key="2">
    <source>
        <dbReference type="EMBL" id="TFK28678.1"/>
    </source>
</evidence>
<name>A0A5C3L7F8_COPMA</name>
<organism evidence="2 3">
    <name type="scientific">Coprinopsis marcescibilis</name>
    <name type="common">Agaric fungus</name>
    <name type="synonym">Psathyrella marcescibilis</name>
    <dbReference type="NCBI Taxonomy" id="230819"/>
    <lineage>
        <taxon>Eukaryota</taxon>
        <taxon>Fungi</taxon>
        <taxon>Dikarya</taxon>
        <taxon>Basidiomycota</taxon>
        <taxon>Agaricomycotina</taxon>
        <taxon>Agaricomycetes</taxon>
        <taxon>Agaricomycetidae</taxon>
        <taxon>Agaricales</taxon>
        <taxon>Agaricineae</taxon>
        <taxon>Psathyrellaceae</taxon>
        <taxon>Coprinopsis</taxon>
    </lineage>
</organism>
<evidence type="ECO:0000313" key="3">
    <source>
        <dbReference type="Proteomes" id="UP000307440"/>
    </source>
</evidence>
<dbReference type="OrthoDB" id="3048394at2759"/>
<accession>A0A5C3L7F8</accession>
<proteinExistence type="predicted"/>
<dbReference type="EMBL" id="ML210154">
    <property type="protein sequence ID" value="TFK28678.1"/>
    <property type="molecule type" value="Genomic_DNA"/>
</dbReference>
<feature type="region of interest" description="Disordered" evidence="1">
    <location>
        <begin position="274"/>
        <end position="304"/>
    </location>
</feature>
<protein>
    <submittedName>
        <fullName evidence="2">Uncharacterized protein</fullName>
    </submittedName>
</protein>
<dbReference type="Proteomes" id="UP000307440">
    <property type="component" value="Unassembled WGS sequence"/>
</dbReference>
<keyword evidence="3" id="KW-1185">Reference proteome</keyword>
<gene>
    <name evidence="2" type="ORF">FA15DRAFT_700885</name>
</gene>
<evidence type="ECO:0000256" key="1">
    <source>
        <dbReference type="SAM" id="MobiDB-lite"/>
    </source>
</evidence>
<sequence length="304" mass="33894">MFPLAGASYNPSTQRQLQHLLRRVQARQFNTPSSASAVLHWCSERDDLCDWAWPVDLETGGRIPPSELEGHRRTHFFRAPNCLCAYLLDQPYIEAQIGLVYAPRGREGSILNGEYVAECATKRCGYFGQPSESSLLPASSLTLPNGFIVNLEKVFSQPVLQQKSYLRRSKPLAGEQLTYLSDFDSKFNDSLGLYKAAPTREVVSHGTKAKLDVGDPMDALGASSKFVSLYSRGLQEDDFWSLFMQCAHCSVIMPRDVFWRVHTQVLCEQERKLGQDGEVNASDSDSDVDSNSLSGDTEIIGELE</sequence>
<reference evidence="2 3" key="1">
    <citation type="journal article" date="2019" name="Nat. Ecol. Evol.">
        <title>Megaphylogeny resolves global patterns of mushroom evolution.</title>
        <authorList>
            <person name="Varga T."/>
            <person name="Krizsan K."/>
            <person name="Foldi C."/>
            <person name="Dima B."/>
            <person name="Sanchez-Garcia M."/>
            <person name="Sanchez-Ramirez S."/>
            <person name="Szollosi G.J."/>
            <person name="Szarkandi J.G."/>
            <person name="Papp V."/>
            <person name="Albert L."/>
            <person name="Andreopoulos W."/>
            <person name="Angelini C."/>
            <person name="Antonin V."/>
            <person name="Barry K.W."/>
            <person name="Bougher N.L."/>
            <person name="Buchanan P."/>
            <person name="Buyck B."/>
            <person name="Bense V."/>
            <person name="Catcheside P."/>
            <person name="Chovatia M."/>
            <person name="Cooper J."/>
            <person name="Damon W."/>
            <person name="Desjardin D."/>
            <person name="Finy P."/>
            <person name="Geml J."/>
            <person name="Haridas S."/>
            <person name="Hughes K."/>
            <person name="Justo A."/>
            <person name="Karasinski D."/>
            <person name="Kautmanova I."/>
            <person name="Kiss B."/>
            <person name="Kocsube S."/>
            <person name="Kotiranta H."/>
            <person name="LaButti K.M."/>
            <person name="Lechner B.E."/>
            <person name="Liimatainen K."/>
            <person name="Lipzen A."/>
            <person name="Lukacs Z."/>
            <person name="Mihaltcheva S."/>
            <person name="Morgado L.N."/>
            <person name="Niskanen T."/>
            <person name="Noordeloos M.E."/>
            <person name="Ohm R.A."/>
            <person name="Ortiz-Santana B."/>
            <person name="Ovrebo C."/>
            <person name="Racz N."/>
            <person name="Riley R."/>
            <person name="Savchenko A."/>
            <person name="Shiryaev A."/>
            <person name="Soop K."/>
            <person name="Spirin V."/>
            <person name="Szebenyi C."/>
            <person name="Tomsovsky M."/>
            <person name="Tulloss R.E."/>
            <person name="Uehling J."/>
            <person name="Grigoriev I.V."/>
            <person name="Vagvolgyi C."/>
            <person name="Papp T."/>
            <person name="Martin F.M."/>
            <person name="Miettinen O."/>
            <person name="Hibbett D.S."/>
            <person name="Nagy L.G."/>
        </authorList>
    </citation>
    <scope>NUCLEOTIDE SEQUENCE [LARGE SCALE GENOMIC DNA]</scope>
    <source>
        <strain evidence="2 3">CBS 121175</strain>
    </source>
</reference>
<dbReference type="AlphaFoldDB" id="A0A5C3L7F8"/>